<dbReference type="EMBL" id="BAAAUT010000024">
    <property type="protein sequence ID" value="GAA3139369.1"/>
    <property type="molecule type" value="Genomic_DNA"/>
</dbReference>
<reference evidence="2" key="1">
    <citation type="journal article" date="2019" name="Int. J. Syst. Evol. Microbiol.">
        <title>The Global Catalogue of Microorganisms (GCM) 10K type strain sequencing project: providing services to taxonomists for standard genome sequencing and annotation.</title>
        <authorList>
            <consortium name="The Broad Institute Genomics Platform"/>
            <consortium name="The Broad Institute Genome Sequencing Center for Infectious Disease"/>
            <person name="Wu L."/>
            <person name="Ma J."/>
        </authorList>
    </citation>
    <scope>NUCLEOTIDE SEQUENCE [LARGE SCALE GENOMIC DNA]</scope>
    <source>
        <strain evidence="2">JCM 9373</strain>
    </source>
</reference>
<dbReference type="PANTHER" id="PTHR35802:SF1">
    <property type="entry name" value="PROTEASE SYNTHASE AND SPORULATION PROTEIN PAI 2"/>
    <property type="match status" value="1"/>
</dbReference>
<dbReference type="SUPFAM" id="SSF50475">
    <property type="entry name" value="FMN-binding split barrel"/>
    <property type="match status" value="1"/>
</dbReference>
<protein>
    <submittedName>
        <fullName evidence="1">FMN-binding negative transcriptional regulator</fullName>
    </submittedName>
</protein>
<gene>
    <name evidence="1" type="ORF">GCM10010466_33150</name>
</gene>
<dbReference type="InterPro" id="IPR007396">
    <property type="entry name" value="TR_PAI2-type"/>
</dbReference>
<name>A0ABP6N966_9ACTN</name>
<proteinExistence type="predicted"/>
<evidence type="ECO:0000313" key="2">
    <source>
        <dbReference type="Proteomes" id="UP001500320"/>
    </source>
</evidence>
<dbReference type="PANTHER" id="PTHR35802">
    <property type="entry name" value="PROTEASE SYNTHASE AND SPORULATION PROTEIN PAI 2"/>
    <property type="match status" value="1"/>
</dbReference>
<dbReference type="Proteomes" id="UP001500320">
    <property type="component" value="Unassembled WGS sequence"/>
</dbReference>
<accession>A0ABP6N966</accession>
<comment type="caution">
    <text evidence="1">The sequence shown here is derived from an EMBL/GenBank/DDBJ whole genome shotgun (WGS) entry which is preliminary data.</text>
</comment>
<sequence>MDGYTVSRMMIHPWDAADDDEAVEFVRANQFGQLIAAGRDRDVPVVVPTQFLLADDRTILLHLARPNPIWPAVAENPAVLLSVAGDWSYVPGAWKVLPGEGDPRLGVPTTYYAAVQLVCHAEVVTDAEGKLDILRAQLAALEPEGAPADPAEHARRLPGILGLRLTVRKIAGKFKYGGNVDEAHRRYVADRLAERGGPGDAAARRHLLRRLGG</sequence>
<keyword evidence="2" id="KW-1185">Reference proteome</keyword>
<dbReference type="Gene3D" id="2.30.110.10">
    <property type="entry name" value="Electron Transport, Fmn-binding Protein, Chain A"/>
    <property type="match status" value="1"/>
</dbReference>
<organism evidence="1 2">
    <name type="scientific">Planomonospora alba</name>
    <dbReference type="NCBI Taxonomy" id="161354"/>
    <lineage>
        <taxon>Bacteria</taxon>
        <taxon>Bacillati</taxon>
        <taxon>Actinomycetota</taxon>
        <taxon>Actinomycetes</taxon>
        <taxon>Streptosporangiales</taxon>
        <taxon>Streptosporangiaceae</taxon>
        <taxon>Planomonospora</taxon>
    </lineage>
</organism>
<dbReference type="InterPro" id="IPR012349">
    <property type="entry name" value="Split_barrel_FMN-bd"/>
</dbReference>
<dbReference type="Pfam" id="PF04299">
    <property type="entry name" value="FMN_bind_2"/>
    <property type="match status" value="1"/>
</dbReference>
<evidence type="ECO:0000313" key="1">
    <source>
        <dbReference type="EMBL" id="GAA3139369.1"/>
    </source>
</evidence>